<dbReference type="AlphaFoldDB" id="A0A086ZXG6"/>
<dbReference type="Gene3D" id="2.60.40.1140">
    <property type="entry name" value="Collagen-binding surface protein Cna, B-type domain"/>
    <property type="match status" value="1"/>
</dbReference>
<dbReference type="eggNOG" id="ENOG5032RQN">
    <property type="taxonomic scope" value="Bacteria"/>
</dbReference>
<dbReference type="EMBL" id="JGYN01000010">
    <property type="protein sequence ID" value="KFI51216.1"/>
    <property type="molecule type" value="Genomic_DNA"/>
</dbReference>
<feature type="compositionally biased region" description="Pro residues" evidence="1">
    <location>
        <begin position="294"/>
        <end position="314"/>
    </location>
</feature>
<dbReference type="GO" id="GO:0005975">
    <property type="term" value="P:carbohydrate metabolic process"/>
    <property type="evidence" value="ECO:0007669"/>
    <property type="project" value="UniProtKB-ARBA"/>
</dbReference>
<feature type="transmembrane region" description="Helical" evidence="2">
    <location>
        <begin position="323"/>
        <end position="341"/>
    </location>
</feature>
<reference evidence="4 5" key="1">
    <citation type="submission" date="2014-03" db="EMBL/GenBank/DDBJ databases">
        <title>Genomics of Bifidobacteria.</title>
        <authorList>
            <person name="Ventura M."/>
            <person name="Milani C."/>
            <person name="Lugli G.A."/>
        </authorList>
    </citation>
    <scope>NUCLEOTIDE SEQUENCE [LARGE SCALE GENOMIC DNA]</scope>
    <source>
        <strain evidence="4 5">DSM 23969</strain>
    </source>
</reference>
<dbReference type="CDD" id="cd00222">
    <property type="entry name" value="CollagenBindB"/>
    <property type="match status" value="1"/>
</dbReference>
<accession>A0A086ZXG6</accession>
<feature type="region of interest" description="Disordered" evidence="1">
    <location>
        <begin position="186"/>
        <end position="209"/>
    </location>
</feature>
<sequence length="351" mass="37881">MLANANGDHDVVRGCGVRALGARWVTGVLAAVCSLALFLTGFAVLLPMPTAYAADGQGSITVNYQDDDAPISGAQAHLFHVADWNASNDGFAPTSQFREYSVDWNVYGADSETFRQLAETLAGYISRDSLKSQADHITDSTGLAVFEGLSRGLYLVTVDAYDGDSLTCKSSATLVVLPSDSGSMDVTLQSKTECSPRETPPPTPPTEEKVKKKVTKVWKNDAESNRPSKVIVQLLQDGKVYKEAELNADNDWTYEWSGLPADHEYRIVEKTVAEHYTVLVDRESDETIITNTYNPPPNPPKKKTPPPSTPPSRTPPAETGSNVTTAVACAIGLSGAGLAVLRVRRRHKANN</sequence>
<dbReference type="InterPro" id="IPR013783">
    <property type="entry name" value="Ig-like_fold"/>
</dbReference>
<evidence type="ECO:0000259" key="3">
    <source>
        <dbReference type="Pfam" id="PF05738"/>
    </source>
</evidence>
<evidence type="ECO:0000313" key="5">
    <source>
        <dbReference type="Proteomes" id="UP000029108"/>
    </source>
</evidence>
<evidence type="ECO:0000313" key="4">
    <source>
        <dbReference type="EMBL" id="KFI51216.1"/>
    </source>
</evidence>
<name>A0A086ZXG6_9BIFI</name>
<keyword evidence="2" id="KW-0472">Membrane</keyword>
<keyword evidence="2" id="KW-1133">Transmembrane helix</keyword>
<organism evidence="4 5">
    <name type="scientific">Bifidobacterium biavatii DSM 23969</name>
    <dbReference type="NCBI Taxonomy" id="1437608"/>
    <lineage>
        <taxon>Bacteria</taxon>
        <taxon>Bacillati</taxon>
        <taxon>Actinomycetota</taxon>
        <taxon>Actinomycetes</taxon>
        <taxon>Bifidobacteriales</taxon>
        <taxon>Bifidobacteriaceae</taxon>
        <taxon>Bifidobacterium</taxon>
    </lineage>
</organism>
<protein>
    <submittedName>
        <fullName evidence="4">Adhesin</fullName>
    </submittedName>
</protein>
<dbReference type="InterPro" id="IPR008454">
    <property type="entry name" value="Collagen-bd_Cna-like_B-typ_dom"/>
</dbReference>
<dbReference type="RefSeq" id="WP_081892020.1">
    <property type="nucleotide sequence ID" value="NZ_JGYN01000010.1"/>
</dbReference>
<gene>
    <name evidence="4" type="ORF">BBIA_0780</name>
</gene>
<feature type="transmembrane region" description="Helical" evidence="2">
    <location>
        <begin position="28"/>
        <end position="48"/>
    </location>
</feature>
<proteinExistence type="predicted"/>
<feature type="domain" description="CNA-B" evidence="3">
    <location>
        <begin position="213"/>
        <end position="292"/>
    </location>
</feature>
<feature type="region of interest" description="Disordered" evidence="1">
    <location>
        <begin position="287"/>
        <end position="321"/>
    </location>
</feature>
<comment type="caution">
    <text evidence="4">The sequence shown here is derived from an EMBL/GenBank/DDBJ whole genome shotgun (WGS) entry which is preliminary data.</text>
</comment>
<keyword evidence="2" id="KW-0812">Transmembrane</keyword>
<dbReference type="Gene3D" id="2.60.40.10">
    <property type="entry name" value="Immunoglobulins"/>
    <property type="match status" value="1"/>
</dbReference>
<evidence type="ECO:0000256" key="1">
    <source>
        <dbReference type="SAM" id="MobiDB-lite"/>
    </source>
</evidence>
<dbReference type="Proteomes" id="UP000029108">
    <property type="component" value="Unassembled WGS sequence"/>
</dbReference>
<dbReference type="Pfam" id="PF05738">
    <property type="entry name" value="Cna_B"/>
    <property type="match status" value="1"/>
</dbReference>
<keyword evidence="5" id="KW-1185">Reference proteome</keyword>
<dbReference type="SUPFAM" id="SSF49478">
    <property type="entry name" value="Cna protein B-type domain"/>
    <property type="match status" value="1"/>
</dbReference>
<evidence type="ECO:0000256" key="2">
    <source>
        <dbReference type="SAM" id="Phobius"/>
    </source>
</evidence>